<dbReference type="InterPro" id="IPR011993">
    <property type="entry name" value="PH-like_dom_sf"/>
</dbReference>
<dbReference type="Gene3D" id="2.30.29.30">
    <property type="entry name" value="Pleckstrin-homology domain (PH domain)/Phosphotyrosine-binding domain (PTB)"/>
    <property type="match status" value="1"/>
</dbReference>
<dbReference type="SUPFAM" id="SSF57903">
    <property type="entry name" value="FYVE/PHD zinc finger"/>
    <property type="match status" value="1"/>
</dbReference>
<dbReference type="CDD" id="cd15738">
    <property type="entry name" value="FYVE_MTMR_unchar"/>
    <property type="match status" value="1"/>
</dbReference>
<evidence type="ECO:0000256" key="7">
    <source>
        <dbReference type="ARBA" id="ARBA00022833"/>
    </source>
</evidence>
<evidence type="ECO:0000256" key="13">
    <source>
        <dbReference type="PROSITE-ProRule" id="PRU00091"/>
    </source>
</evidence>
<dbReference type="SUPFAM" id="SSF52799">
    <property type="entry name" value="(Phosphotyrosine protein) phosphatases II"/>
    <property type="match status" value="1"/>
</dbReference>
<evidence type="ECO:0000259" key="15">
    <source>
        <dbReference type="PROSITE" id="PS51339"/>
    </source>
</evidence>
<feature type="binding site" evidence="12">
    <location>
        <begin position="341"/>
        <end position="347"/>
    </location>
    <ligand>
        <name>substrate</name>
    </ligand>
</feature>
<feature type="binding site" evidence="12">
    <location>
        <begin position="279"/>
        <end position="280"/>
    </location>
    <ligand>
        <name>substrate</name>
    </ligand>
</feature>
<dbReference type="OrthoDB" id="271628at2759"/>
<dbReference type="InterPro" id="IPR010569">
    <property type="entry name" value="Myotubularin-like_Pase_dom"/>
</dbReference>
<organism evidence="16">
    <name type="scientific">Oppiella nova</name>
    <dbReference type="NCBI Taxonomy" id="334625"/>
    <lineage>
        <taxon>Eukaryota</taxon>
        <taxon>Metazoa</taxon>
        <taxon>Ecdysozoa</taxon>
        <taxon>Arthropoda</taxon>
        <taxon>Chelicerata</taxon>
        <taxon>Arachnida</taxon>
        <taxon>Acari</taxon>
        <taxon>Acariformes</taxon>
        <taxon>Sarcoptiformes</taxon>
        <taxon>Oribatida</taxon>
        <taxon>Brachypylina</taxon>
        <taxon>Oppioidea</taxon>
        <taxon>Oppiidae</taxon>
        <taxon>Oppiella</taxon>
    </lineage>
</organism>
<comment type="similarity">
    <text evidence="2">Belongs to the protein-tyrosine phosphatase family. Non-receptor class myotubularin subfamily.</text>
</comment>
<dbReference type="InterPro" id="IPR003595">
    <property type="entry name" value="Tyr_Pase_cat"/>
</dbReference>
<dbReference type="Proteomes" id="UP000728032">
    <property type="component" value="Unassembled WGS sequence"/>
</dbReference>
<dbReference type="SMART" id="SM00064">
    <property type="entry name" value="FYVE"/>
    <property type="match status" value="1"/>
</dbReference>
<keyword evidence="4" id="KW-0479">Metal-binding</keyword>
<protein>
    <recommendedName>
        <fullName evidence="3">phosphatidylinositol-3,5-bisphosphate 3-phosphatase</fullName>
        <ecNumber evidence="3">3.1.3.95</ecNumber>
    </recommendedName>
    <alternativeName>
        <fullName evidence="10">Phosphatidylinositol-3,5-bisphosphate 3-phosphatase</fullName>
    </alternativeName>
</protein>
<dbReference type="Pfam" id="PF06602">
    <property type="entry name" value="Myotub-related"/>
    <property type="match status" value="1"/>
</dbReference>
<dbReference type="Pfam" id="PF21098">
    <property type="entry name" value="PH-GRAM_MTMR6-like"/>
    <property type="match status" value="1"/>
</dbReference>
<evidence type="ECO:0000256" key="3">
    <source>
        <dbReference type="ARBA" id="ARBA00012903"/>
    </source>
</evidence>
<dbReference type="EMBL" id="CAJPVJ010000157">
    <property type="protein sequence ID" value="CAG2161516.1"/>
    <property type="molecule type" value="Genomic_DNA"/>
</dbReference>
<keyword evidence="7" id="KW-0862">Zinc</keyword>
<evidence type="ECO:0000256" key="8">
    <source>
        <dbReference type="ARBA" id="ARBA00023098"/>
    </source>
</evidence>
<dbReference type="PANTHER" id="PTHR10807">
    <property type="entry name" value="MYOTUBULARIN-RELATED"/>
    <property type="match status" value="1"/>
</dbReference>
<dbReference type="GO" id="GO:0005737">
    <property type="term" value="C:cytoplasm"/>
    <property type="evidence" value="ECO:0007669"/>
    <property type="project" value="TreeGrafter"/>
</dbReference>
<dbReference type="FunFam" id="2.30.29.30:FF:000135">
    <property type="entry name" value="Myotubularin related protein 6"/>
    <property type="match status" value="1"/>
</dbReference>
<evidence type="ECO:0000313" key="17">
    <source>
        <dbReference type="Proteomes" id="UP000728032"/>
    </source>
</evidence>
<evidence type="ECO:0000256" key="6">
    <source>
        <dbReference type="ARBA" id="ARBA00022801"/>
    </source>
</evidence>
<evidence type="ECO:0000256" key="4">
    <source>
        <dbReference type="ARBA" id="ARBA00022723"/>
    </source>
</evidence>
<dbReference type="PROSITE" id="PS51339">
    <property type="entry name" value="PPASE_MYOTUBULARIN"/>
    <property type="match status" value="1"/>
</dbReference>
<dbReference type="PROSITE" id="PS00383">
    <property type="entry name" value="TYR_PHOSPHATASE_1"/>
    <property type="match status" value="1"/>
</dbReference>
<feature type="domain" description="FYVE-type" evidence="14">
    <location>
        <begin position="664"/>
        <end position="715"/>
    </location>
</feature>
<sequence length="723" mass="82278">MELIRTPKVENVRMLYRYPAQSGGTSGAGDPSGTLYLTATHLIFVDHVVKRENWILHTLISSIEKLSITTTGSPLLMRCKHFLCVTFIIPKERDAHDIYLSIYQLSQPTNIEDLYCFNYTASNEHFDKEDGWHQYAYDSEFQRMGLPNQHWTQTTINTNYEICDTYPRTLYCPSTATKQVLLGSANFRSKGRLPVLTYLHKNGATICRCAQPLSGFSARCVEDEQLFNCILKANPKSNVLYVVDTRPMINAMVNKAQGKGYENEYFYEKTKFHFFGIENIHVMRGSLQKLMDACELKVPSMNAFLSGIEGSGWLRHVKSVLETSAFIAKAVNDGISVVVHCSDGWDRTAQTCGIASLILEPYYRTIDGFQALIEKEWLSFGHKFSDRCGHIQGDSKEMAPVFTQFLDATWQLAQQFPQHWEFNERYLLTIHDHVHSCQFGTFIANSDKERRDLRHVIPLLNKFTERTYSLWAYIGSHRAEFLNPLYVPESTQHILDVNVSPQTIKFWRGLYNRFEFGVHPRHSLTEVLVAAHNHISSLENHIQYLEEQISMITSASGDHHNSCVSPDPLMSASDLYKSAATQSNGNSNFIGSLDLDEIDSPLKLVAESIHRLEKCKAMEASLTDPLADLRLNEDTSGAVSDLMVTLESVGLEWQSLHSTKECPCATPFEPFAPKLHCHTCGQMFCIRCIDKRIPLPGHYHKRPVPVCRHCYKNVMRSNSIDCI</sequence>
<comment type="subcellular location">
    <subcellularLocation>
        <location evidence="1">Membrane</location>
    </subcellularLocation>
</comment>
<dbReference type="PANTHER" id="PTHR10807:SF8">
    <property type="entry name" value="PHOSPHATIDYLINOSITOL-3-PHOSPHATE PHOSPHATASE"/>
    <property type="match status" value="1"/>
</dbReference>
<evidence type="ECO:0000256" key="5">
    <source>
        <dbReference type="ARBA" id="ARBA00022771"/>
    </source>
</evidence>
<dbReference type="GO" id="GO:0046856">
    <property type="term" value="P:phosphatidylinositol dephosphorylation"/>
    <property type="evidence" value="ECO:0007669"/>
    <property type="project" value="TreeGrafter"/>
</dbReference>
<reference evidence="16" key="1">
    <citation type="submission" date="2020-11" db="EMBL/GenBank/DDBJ databases">
        <authorList>
            <person name="Tran Van P."/>
        </authorList>
    </citation>
    <scope>NUCLEOTIDE SEQUENCE</scope>
</reference>
<gene>
    <name evidence="16" type="ORF">ONB1V03_LOCUS1121</name>
</gene>
<dbReference type="Gene3D" id="3.30.40.10">
    <property type="entry name" value="Zinc/RING finger domain, C3HC4 (zinc finger)"/>
    <property type="match status" value="1"/>
</dbReference>
<accession>A0A7R9LA90</accession>
<evidence type="ECO:0000256" key="2">
    <source>
        <dbReference type="ARBA" id="ARBA00007471"/>
    </source>
</evidence>
<dbReference type="GO" id="GO:0004438">
    <property type="term" value="F:phosphatidylinositol-3-phosphate phosphatase activity"/>
    <property type="evidence" value="ECO:0007669"/>
    <property type="project" value="TreeGrafter"/>
</dbReference>
<dbReference type="GO" id="GO:0016020">
    <property type="term" value="C:membrane"/>
    <property type="evidence" value="ECO:0007669"/>
    <property type="project" value="UniProtKB-SubCell"/>
</dbReference>
<name>A0A7R9LA90_9ACAR</name>
<keyword evidence="17" id="KW-1185">Reference proteome</keyword>
<keyword evidence="6" id="KW-0378">Hydrolase</keyword>
<evidence type="ECO:0000256" key="9">
    <source>
        <dbReference type="ARBA" id="ARBA00023136"/>
    </source>
</evidence>
<evidence type="ECO:0000256" key="12">
    <source>
        <dbReference type="PIRSR" id="PIRSR630564-2"/>
    </source>
</evidence>
<dbReference type="PROSITE" id="PS50178">
    <property type="entry name" value="ZF_FYVE"/>
    <property type="match status" value="1"/>
</dbReference>
<proteinExistence type="inferred from homology"/>
<dbReference type="Pfam" id="PF01363">
    <property type="entry name" value="FYVE"/>
    <property type="match status" value="1"/>
</dbReference>
<dbReference type="InterPro" id="IPR048994">
    <property type="entry name" value="PH-GRAM_MTMR6-9"/>
</dbReference>
<evidence type="ECO:0000256" key="11">
    <source>
        <dbReference type="PIRSR" id="PIRSR630564-1"/>
    </source>
</evidence>
<keyword evidence="8" id="KW-0443">Lipid metabolism</keyword>
<evidence type="ECO:0000313" key="16">
    <source>
        <dbReference type="EMBL" id="CAD7637953.1"/>
    </source>
</evidence>
<dbReference type="InterPro" id="IPR029021">
    <property type="entry name" value="Prot-tyrosine_phosphatase-like"/>
</dbReference>
<feature type="domain" description="Myotubularin phosphatase" evidence="15">
    <location>
        <begin position="131"/>
        <end position="511"/>
    </location>
</feature>
<dbReference type="GO" id="GO:0008270">
    <property type="term" value="F:zinc ion binding"/>
    <property type="evidence" value="ECO:0007669"/>
    <property type="project" value="UniProtKB-KW"/>
</dbReference>
<dbReference type="EMBL" id="OC914982">
    <property type="protein sequence ID" value="CAD7637953.1"/>
    <property type="molecule type" value="Genomic_DNA"/>
</dbReference>
<dbReference type="InterPro" id="IPR013083">
    <property type="entry name" value="Znf_RING/FYVE/PHD"/>
</dbReference>
<dbReference type="InterPro" id="IPR017455">
    <property type="entry name" value="Znf_FYVE-rel"/>
</dbReference>
<keyword evidence="9" id="KW-0472">Membrane</keyword>
<dbReference type="InterPro" id="IPR030564">
    <property type="entry name" value="Myotubularin"/>
</dbReference>
<dbReference type="InterPro" id="IPR011011">
    <property type="entry name" value="Znf_FYVE_PHD"/>
</dbReference>
<evidence type="ECO:0000259" key="14">
    <source>
        <dbReference type="PROSITE" id="PS50178"/>
    </source>
</evidence>
<keyword evidence="5 13" id="KW-0863">Zinc-finger</keyword>
<dbReference type="GO" id="GO:0052629">
    <property type="term" value="F:phosphatidylinositol-3,5-bisphosphate 3-phosphatase activity"/>
    <property type="evidence" value="ECO:0007669"/>
    <property type="project" value="UniProtKB-EC"/>
</dbReference>
<dbReference type="SMART" id="SM00404">
    <property type="entry name" value="PTPc_motif"/>
    <property type="match status" value="1"/>
</dbReference>
<evidence type="ECO:0000256" key="1">
    <source>
        <dbReference type="ARBA" id="ARBA00004370"/>
    </source>
</evidence>
<evidence type="ECO:0000256" key="10">
    <source>
        <dbReference type="ARBA" id="ARBA00032571"/>
    </source>
</evidence>
<dbReference type="SUPFAM" id="SSF50729">
    <property type="entry name" value="PH domain-like"/>
    <property type="match status" value="1"/>
</dbReference>
<dbReference type="AlphaFoldDB" id="A0A7R9LA90"/>
<dbReference type="EC" id="3.1.3.95" evidence="3"/>
<dbReference type="InterPro" id="IPR016130">
    <property type="entry name" value="Tyr_Pase_AS"/>
</dbReference>
<dbReference type="CDD" id="cd14532">
    <property type="entry name" value="PTP-MTMR6-like"/>
    <property type="match status" value="1"/>
</dbReference>
<dbReference type="InterPro" id="IPR000306">
    <property type="entry name" value="Znf_FYVE"/>
</dbReference>
<feature type="active site" description="Phosphocysteine intermediate" evidence="11">
    <location>
        <position position="341"/>
    </location>
</feature>